<feature type="domain" description="COMM" evidence="2">
    <location>
        <begin position="116"/>
        <end position="183"/>
    </location>
</feature>
<evidence type="ECO:0000313" key="3">
    <source>
        <dbReference type="Proteomes" id="UP000085678"/>
    </source>
</evidence>
<dbReference type="OrthoDB" id="17646at2759"/>
<accession>A0A2R2MTR7</accession>
<reference evidence="4" key="1">
    <citation type="submission" date="2025-08" db="UniProtKB">
        <authorList>
            <consortium name="RefSeq"/>
        </authorList>
    </citation>
    <scope>IDENTIFICATION</scope>
    <source>
        <tissue evidence="4">Gonads</tissue>
    </source>
</reference>
<dbReference type="STRING" id="7574.A0A2R2MTR7"/>
<evidence type="ECO:0000256" key="1">
    <source>
        <dbReference type="SAM" id="Coils"/>
    </source>
</evidence>
<dbReference type="GeneID" id="106150749"/>
<sequence>MAEEGGFPQQKLLEKCPQNQISTLLHGLIDGICGKCPPRYQDYAKIWSLEEWWNVCDYFKELAKDTLKNIWSKDEIAAHLEGLGSSKQEVLDVFWVRREDMQQHLRQETCAISRTQLVDFDWSLKLAMSSDKIASLHQPLVSVDLDVREDETKRVVSMELTKEDLQKLITSLEAANKVVNQLKT</sequence>
<dbReference type="PROSITE" id="PS51269">
    <property type="entry name" value="COMM"/>
    <property type="match status" value="1"/>
</dbReference>
<dbReference type="RefSeq" id="XP_023933518.1">
    <property type="nucleotide sequence ID" value="XM_024077750.1"/>
</dbReference>
<dbReference type="InterPro" id="IPR055184">
    <property type="entry name" value="COMMD8_HN"/>
</dbReference>
<dbReference type="Proteomes" id="UP000085678">
    <property type="component" value="Unplaced"/>
</dbReference>
<feature type="coiled-coil region" evidence="1">
    <location>
        <begin position="155"/>
        <end position="182"/>
    </location>
</feature>
<dbReference type="PANTHER" id="PTHR16231:SF0">
    <property type="entry name" value="COMM DOMAIN-CONTAINING PROTEIN 8"/>
    <property type="match status" value="1"/>
</dbReference>
<dbReference type="PANTHER" id="PTHR16231">
    <property type="entry name" value="COMM DOMAIN-CONTAINING PROTEIN 4-8 FAMILY MEMBER"/>
    <property type="match status" value="1"/>
</dbReference>
<evidence type="ECO:0000259" key="2">
    <source>
        <dbReference type="PROSITE" id="PS51269"/>
    </source>
</evidence>
<organism evidence="3 4">
    <name type="scientific">Lingula anatina</name>
    <name type="common">Brachiopod</name>
    <name type="synonym">Lingula unguis</name>
    <dbReference type="NCBI Taxonomy" id="7574"/>
    <lineage>
        <taxon>Eukaryota</taxon>
        <taxon>Metazoa</taxon>
        <taxon>Spiralia</taxon>
        <taxon>Lophotrochozoa</taxon>
        <taxon>Brachiopoda</taxon>
        <taxon>Linguliformea</taxon>
        <taxon>Lingulata</taxon>
        <taxon>Lingulida</taxon>
        <taxon>Linguloidea</taxon>
        <taxon>Lingulidae</taxon>
        <taxon>Lingula</taxon>
    </lineage>
</organism>
<proteinExistence type="predicted"/>
<gene>
    <name evidence="4" type="primary">LOC106150749</name>
</gene>
<name>A0A2R2MTR7_LINAN</name>
<dbReference type="InterPro" id="IPR047155">
    <property type="entry name" value="COMMD4/6/7/8"/>
</dbReference>
<evidence type="ECO:0000313" key="4">
    <source>
        <dbReference type="RefSeq" id="XP_023933518.1"/>
    </source>
</evidence>
<dbReference type="InterPro" id="IPR017920">
    <property type="entry name" value="COMM"/>
</dbReference>
<dbReference type="Pfam" id="PF22838">
    <property type="entry name" value="COMMD8_HN"/>
    <property type="match status" value="1"/>
</dbReference>
<dbReference type="KEGG" id="lak:106150749"/>
<dbReference type="AlphaFoldDB" id="A0A2R2MTR7"/>
<dbReference type="InParanoid" id="A0A2R2MTR7"/>
<protein>
    <submittedName>
        <fullName evidence="4">COMM domain-containing protein 8</fullName>
    </submittedName>
</protein>
<keyword evidence="3" id="KW-1185">Reference proteome</keyword>
<keyword evidence="1" id="KW-0175">Coiled coil</keyword>
<dbReference type="Pfam" id="PF07258">
    <property type="entry name" value="COMM_domain"/>
    <property type="match status" value="1"/>
</dbReference>